<accession>G4RAJ0</accession>
<feature type="coiled-coil region" evidence="4">
    <location>
        <begin position="259"/>
        <end position="286"/>
    </location>
</feature>
<dbReference type="PANTHER" id="PTHR19211">
    <property type="entry name" value="ATP-BINDING TRANSPORT PROTEIN-RELATED"/>
    <property type="match status" value="1"/>
</dbReference>
<dbReference type="Pfam" id="PF00005">
    <property type="entry name" value="ABC_tran"/>
    <property type="match status" value="2"/>
</dbReference>
<dbReference type="InterPro" id="IPR003593">
    <property type="entry name" value="AAA+_ATPase"/>
</dbReference>
<reference evidence="7 8" key="1">
    <citation type="journal article" date="2012" name="J. Bacteriol.">
        <title>Complete genome sequence of Pelagibacterium halotolerans B2T.</title>
        <authorList>
            <person name="Huo Y.Y."/>
            <person name="Cheng H."/>
            <person name="Han X.F."/>
            <person name="Jiang X.W."/>
            <person name="Sun C."/>
            <person name="Zhang X.Q."/>
            <person name="Zhu X.F."/>
            <person name="Liu Y.F."/>
            <person name="Li P.F."/>
            <person name="Ni P.X."/>
            <person name="Wu M."/>
        </authorList>
    </citation>
    <scope>NUCLEOTIDE SEQUENCE [LARGE SCALE GENOMIC DNA]</scope>
    <source>
        <strain evidence="8">DSM 22347 / JCM 15775 / CGMCC 1.7692 / B2</strain>
    </source>
</reference>
<feature type="compositionally biased region" description="Basic and acidic residues" evidence="5">
    <location>
        <begin position="229"/>
        <end position="241"/>
    </location>
</feature>
<dbReference type="PANTHER" id="PTHR19211:SF14">
    <property type="entry name" value="ATP-BINDING CASSETTE SUB-FAMILY F MEMBER 1"/>
    <property type="match status" value="1"/>
</dbReference>
<dbReference type="PROSITE" id="PS50893">
    <property type="entry name" value="ABC_TRANSPORTER_2"/>
    <property type="match status" value="2"/>
</dbReference>
<dbReference type="SUPFAM" id="SSF52540">
    <property type="entry name" value="P-loop containing nucleoside triphosphate hydrolases"/>
    <property type="match status" value="2"/>
</dbReference>
<organism evidence="7 8">
    <name type="scientific">Pelagibacterium halotolerans (strain DSM 22347 / JCM 15775 / CGMCC 1.7692 / B2)</name>
    <dbReference type="NCBI Taxonomy" id="1082931"/>
    <lineage>
        <taxon>Bacteria</taxon>
        <taxon>Pseudomonadati</taxon>
        <taxon>Pseudomonadota</taxon>
        <taxon>Alphaproteobacteria</taxon>
        <taxon>Hyphomicrobiales</taxon>
        <taxon>Devosiaceae</taxon>
        <taxon>Pelagibacterium</taxon>
    </lineage>
</organism>
<evidence type="ECO:0000256" key="1">
    <source>
        <dbReference type="ARBA" id="ARBA00022737"/>
    </source>
</evidence>
<keyword evidence="8" id="KW-1185">Reference proteome</keyword>
<name>G4RAJ0_PELHB</name>
<feature type="domain" description="ABC transporter" evidence="6">
    <location>
        <begin position="304"/>
        <end position="511"/>
    </location>
</feature>
<dbReference type="Gene3D" id="3.40.50.300">
    <property type="entry name" value="P-loop containing nucleotide triphosphate hydrolases"/>
    <property type="match status" value="2"/>
</dbReference>
<dbReference type="HOGENOM" id="CLU_000604_36_0_5"/>
<evidence type="ECO:0000256" key="5">
    <source>
        <dbReference type="SAM" id="MobiDB-lite"/>
    </source>
</evidence>
<feature type="domain" description="ABC transporter" evidence="6">
    <location>
        <begin position="10"/>
        <end position="230"/>
    </location>
</feature>
<evidence type="ECO:0000259" key="6">
    <source>
        <dbReference type="PROSITE" id="PS50893"/>
    </source>
</evidence>
<keyword evidence="1" id="KW-0677">Repeat</keyword>
<evidence type="ECO:0000256" key="3">
    <source>
        <dbReference type="ARBA" id="ARBA00022840"/>
    </source>
</evidence>
<sequence>MPPRIFETEMTTIALKSAGYTAKTNLFNDLTLTIGSGDRVGIVAGNGAGKTTLLKCLVGENELTRGDITLSRGARIGMVPQAVPEKLLDFSLFDAVATGLDAETLESESWRVDVVLDTLSTPEDIRNLPVRALSGGWQRLMLLMRAWVSDPDILVLDEPTNHLDLEKIARLEQWFMGIGDVPVIMASHDRSFLDAVTNRTLFLRPETSRYFPLAYSRAREALEQEDASDATKRERDLKEASQLRQQSAKLKNIGINSGSDLLQKKQKQLRERAEKIEAQAKILHKERSGDIRLANRGTHAKVLVSIEELTVAAPDGRKLFSIPKLHIFQGDRIVLLGRNGTGKTSLVSMLRRVLMAGEGIEGIKATPSLVVGYMDQALDFVPEKLSPFDFISALGQGDQRTRSLLAAAGIDPDAHWTPGALLSHGQRARLGLLALRLMEPNFYLLDEPTNHIDIAGQEALAAEIIEHDASCVLVSHDRAFVREVSNRFLVIEKGWLIEADDPEGFFAAMGV</sequence>
<dbReference type="Proteomes" id="UP000008850">
    <property type="component" value="Chromosome"/>
</dbReference>
<keyword evidence="4" id="KW-0175">Coiled coil</keyword>
<evidence type="ECO:0000313" key="7">
    <source>
        <dbReference type="EMBL" id="AEQ51540.1"/>
    </source>
</evidence>
<evidence type="ECO:0000256" key="4">
    <source>
        <dbReference type="SAM" id="Coils"/>
    </source>
</evidence>
<dbReference type="SMART" id="SM00382">
    <property type="entry name" value="AAA"/>
    <property type="match status" value="2"/>
</dbReference>
<dbReference type="GO" id="GO:0016887">
    <property type="term" value="F:ATP hydrolysis activity"/>
    <property type="evidence" value="ECO:0007669"/>
    <property type="project" value="InterPro"/>
</dbReference>
<keyword evidence="3" id="KW-0067">ATP-binding</keyword>
<dbReference type="InterPro" id="IPR003439">
    <property type="entry name" value="ABC_transporter-like_ATP-bd"/>
</dbReference>
<dbReference type="GO" id="GO:0005524">
    <property type="term" value="F:ATP binding"/>
    <property type="evidence" value="ECO:0007669"/>
    <property type="project" value="UniProtKB-KW"/>
</dbReference>
<dbReference type="InterPro" id="IPR050611">
    <property type="entry name" value="ABCF"/>
</dbReference>
<evidence type="ECO:0000313" key="8">
    <source>
        <dbReference type="Proteomes" id="UP000008850"/>
    </source>
</evidence>
<gene>
    <name evidence="7" type="ordered locus">KKY_1523</name>
</gene>
<feature type="region of interest" description="Disordered" evidence="5">
    <location>
        <begin position="222"/>
        <end position="241"/>
    </location>
</feature>
<protein>
    <recommendedName>
        <fullName evidence="6">ABC transporter domain-containing protein</fullName>
    </recommendedName>
</protein>
<dbReference type="AlphaFoldDB" id="G4RAJ0"/>
<dbReference type="InterPro" id="IPR027417">
    <property type="entry name" value="P-loop_NTPase"/>
</dbReference>
<dbReference type="KEGG" id="phl:KKY_1523"/>
<keyword evidence="2" id="KW-0547">Nucleotide-binding</keyword>
<dbReference type="PATRIC" id="fig|1082931.4.peg.1498"/>
<proteinExistence type="predicted"/>
<dbReference type="eggNOG" id="COG0488">
    <property type="taxonomic scope" value="Bacteria"/>
</dbReference>
<dbReference type="STRING" id="1082931.KKY_1523"/>
<dbReference type="EMBL" id="CP003075">
    <property type="protein sequence ID" value="AEQ51540.1"/>
    <property type="molecule type" value="Genomic_DNA"/>
</dbReference>
<dbReference type="CDD" id="cd03221">
    <property type="entry name" value="ABCF_EF-3"/>
    <property type="match status" value="2"/>
</dbReference>
<evidence type="ECO:0000256" key="2">
    <source>
        <dbReference type="ARBA" id="ARBA00022741"/>
    </source>
</evidence>